<dbReference type="AlphaFoldDB" id="A0A3B3ZWJ8"/>
<feature type="signal peptide" evidence="7">
    <location>
        <begin position="1"/>
        <end position="29"/>
    </location>
</feature>
<accession>A0A3B3ZWJ8</accession>
<evidence type="ECO:0000256" key="1">
    <source>
        <dbReference type="ARBA" id="ARBA00004479"/>
    </source>
</evidence>
<evidence type="ECO:0000256" key="5">
    <source>
        <dbReference type="ARBA" id="ARBA00023319"/>
    </source>
</evidence>
<dbReference type="PANTHER" id="PTHR11640:SF31">
    <property type="entry name" value="IRREGULAR CHIASM C-ROUGHEST PROTEIN-RELATED"/>
    <property type="match status" value="1"/>
</dbReference>
<dbReference type="SMART" id="SM00409">
    <property type="entry name" value="IG"/>
    <property type="match status" value="2"/>
</dbReference>
<dbReference type="InterPro" id="IPR051275">
    <property type="entry name" value="Cell_adhesion_signaling"/>
</dbReference>
<keyword evidence="6" id="KW-0812">Transmembrane</keyword>
<evidence type="ECO:0000313" key="9">
    <source>
        <dbReference type="Ensembl" id="ENSPMGP00000009097.1"/>
    </source>
</evidence>
<name>A0A3B3ZWJ8_9GOBI</name>
<evidence type="ECO:0000313" key="10">
    <source>
        <dbReference type="Proteomes" id="UP000261520"/>
    </source>
</evidence>
<dbReference type="InterPro" id="IPR013783">
    <property type="entry name" value="Ig-like_fold"/>
</dbReference>
<feature type="domain" description="Ig-like" evidence="8">
    <location>
        <begin position="7"/>
        <end position="106"/>
    </location>
</feature>
<dbReference type="Ensembl" id="ENSPMGT00000009686.1">
    <property type="protein sequence ID" value="ENSPMGP00000009097.1"/>
    <property type="gene ID" value="ENSPMGG00000007518.1"/>
</dbReference>
<comment type="subcellular location">
    <subcellularLocation>
        <location evidence="1">Membrane</location>
        <topology evidence="1">Single-pass type I membrane protein</topology>
    </subcellularLocation>
</comment>
<dbReference type="InterPro" id="IPR007110">
    <property type="entry name" value="Ig-like_dom"/>
</dbReference>
<evidence type="ECO:0000256" key="2">
    <source>
        <dbReference type="ARBA" id="ARBA00023136"/>
    </source>
</evidence>
<keyword evidence="4" id="KW-0325">Glycoprotein</keyword>
<keyword evidence="7" id="KW-0732">Signal</keyword>
<organism evidence="9 10">
    <name type="scientific">Periophthalmus magnuspinnatus</name>
    <dbReference type="NCBI Taxonomy" id="409849"/>
    <lineage>
        <taxon>Eukaryota</taxon>
        <taxon>Metazoa</taxon>
        <taxon>Chordata</taxon>
        <taxon>Craniata</taxon>
        <taxon>Vertebrata</taxon>
        <taxon>Euteleostomi</taxon>
        <taxon>Actinopterygii</taxon>
        <taxon>Neopterygii</taxon>
        <taxon>Teleostei</taxon>
        <taxon>Neoteleostei</taxon>
        <taxon>Acanthomorphata</taxon>
        <taxon>Gobiaria</taxon>
        <taxon>Gobiiformes</taxon>
        <taxon>Gobioidei</taxon>
        <taxon>Gobiidae</taxon>
        <taxon>Oxudercinae</taxon>
        <taxon>Periophthalmus</taxon>
    </lineage>
</organism>
<keyword evidence="6" id="KW-1133">Transmembrane helix</keyword>
<keyword evidence="2 6" id="KW-0472">Membrane</keyword>
<feature type="domain" description="Ig-like" evidence="8">
    <location>
        <begin position="115"/>
        <end position="208"/>
    </location>
</feature>
<dbReference type="InterPro" id="IPR036179">
    <property type="entry name" value="Ig-like_dom_sf"/>
</dbReference>
<dbReference type="Pfam" id="PF13927">
    <property type="entry name" value="Ig_3"/>
    <property type="match status" value="1"/>
</dbReference>
<feature type="transmembrane region" description="Helical" evidence="6">
    <location>
        <begin position="216"/>
        <end position="235"/>
    </location>
</feature>
<reference evidence="9" key="2">
    <citation type="submission" date="2025-09" db="UniProtKB">
        <authorList>
            <consortium name="Ensembl"/>
        </authorList>
    </citation>
    <scope>IDENTIFICATION</scope>
</reference>
<dbReference type="CDD" id="cd00096">
    <property type="entry name" value="Ig"/>
    <property type="match status" value="1"/>
</dbReference>
<dbReference type="GO" id="GO:0050839">
    <property type="term" value="F:cell adhesion molecule binding"/>
    <property type="evidence" value="ECO:0007669"/>
    <property type="project" value="TreeGrafter"/>
</dbReference>
<keyword evidence="10" id="KW-1185">Reference proteome</keyword>
<dbReference type="PROSITE" id="PS50835">
    <property type="entry name" value="IG_LIKE"/>
    <property type="match status" value="2"/>
</dbReference>
<evidence type="ECO:0000259" key="8">
    <source>
        <dbReference type="PROSITE" id="PS50835"/>
    </source>
</evidence>
<feature type="chain" id="PRO_5017476641" description="Ig-like domain-containing protein" evidence="7">
    <location>
        <begin position="30"/>
        <end position="259"/>
    </location>
</feature>
<reference evidence="9" key="1">
    <citation type="submission" date="2025-08" db="UniProtKB">
        <authorList>
            <consortium name="Ensembl"/>
        </authorList>
    </citation>
    <scope>IDENTIFICATION</scope>
</reference>
<keyword evidence="3" id="KW-1015">Disulfide bond</keyword>
<dbReference type="GO" id="GO:0005886">
    <property type="term" value="C:plasma membrane"/>
    <property type="evidence" value="ECO:0007669"/>
    <property type="project" value="TreeGrafter"/>
</dbReference>
<dbReference type="Gene3D" id="2.60.40.10">
    <property type="entry name" value="Immunoglobulins"/>
    <property type="match status" value="1"/>
</dbReference>
<dbReference type="STRING" id="409849.ENSPMGP00000009097"/>
<dbReference type="SUPFAM" id="SSF48726">
    <property type="entry name" value="Immunoglobulin"/>
    <property type="match status" value="2"/>
</dbReference>
<dbReference type="PANTHER" id="PTHR11640">
    <property type="entry name" value="NEPHRIN"/>
    <property type="match status" value="1"/>
</dbReference>
<evidence type="ECO:0000256" key="3">
    <source>
        <dbReference type="ARBA" id="ARBA00023157"/>
    </source>
</evidence>
<dbReference type="GO" id="GO:0005911">
    <property type="term" value="C:cell-cell junction"/>
    <property type="evidence" value="ECO:0007669"/>
    <property type="project" value="TreeGrafter"/>
</dbReference>
<dbReference type="InterPro" id="IPR003599">
    <property type="entry name" value="Ig_sub"/>
</dbReference>
<evidence type="ECO:0000256" key="6">
    <source>
        <dbReference type="SAM" id="Phobius"/>
    </source>
</evidence>
<sequence length="259" mass="28764">NRFIIFPSVYNFLMCCLWVTIESIPAANSEGYILTELNKTISLTCKHDATSDIDNELVWLRNDALVSLNEGNKNGQSRVCISPVILEDRETIFTCYLRSNASNRVSVVLNVTYPPPLTDSEEITVEEEASLILNCVIEAYPPVSSVVWMLNGTEVDLKEGRFTLANNGLSSTLSTEKVQQSLHEATYICAAVSPLYGTKTKVFTVNVTDKTLKFPLYPMIAGIVVVCLTSILAVASRWRKIVKVASTNTHTLRCPYSRN</sequence>
<dbReference type="Proteomes" id="UP000261520">
    <property type="component" value="Unplaced"/>
</dbReference>
<keyword evidence="5" id="KW-0393">Immunoglobulin domain</keyword>
<evidence type="ECO:0000256" key="4">
    <source>
        <dbReference type="ARBA" id="ARBA00023180"/>
    </source>
</evidence>
<evidence type="ECO:0000256" key="7">
    <source>
        <dbReference type="SAM" id="SignalP"/>
    </source>
</evidence>
<proteinExistence type="predicted"/>
<dbReference type="GO" id="GO:0098609">
    <property type="term" value="P:cell-cell adhesion"/>
    <property type="evidence" value="ECO:0007669"/>
    <property type="project" value="TreeGrafter"/>
</dbReference>
<protein>
    <recommendedName>
        <fullName evidence="8">Ig-like domain-containing protein</fullName>
    </recommendedName>
</protein>